<comment type="caution">
    <text evidence="2">The sequence shown here is derived from an EMBL/GenBank/DDBJ whole genome shotgun (WGS) entry which is preliminary data.</text>
</comment>
<accession>A0A3R8YJ07</accession>
<evidence type="ECO:0000313" key="3">
    <source>
        <dbReference type="Proteomes" id="UP000269265"/>
    </source>
</evidence>
<feature type="transmembrane region" description="Helical" evidence="1">
    <location>
        <begin position="51"/>
        <end position="71"/>
    </location>
</feature>
<keyword evidence="1" id="KW-0472">Membrane</keyword>
<gene>
    <name evidence="2" type="ORF">EIP75_23870</name>
</gene>
<sequence length="113" mass="12174">MNTLTEFFLHVASVLAIVGLLPWPIDARIGTALLHSLAVMYLQSRWPFHAWRYLLLSSSALAVAYAAAMYAQGPAKLLAKTFGIAAMQPLANSLPSAGAPNWAYMDSPTKARG</sequence>
<dbReference type="RefSeq" id="WP_125245677.1">
    <property type="nucleotide sequence ID" value="NZ_RSED01000080.1"/>
</dbReference>
<proteinExistence type="predicted"/>
<dbReference type="AlphaFoldDB" id="A0A3R8YJ07"/>
<keyword evidence="1" id="KW-1133">Transmembrane helix</keyword>
<dbReference type="EMBL" id="RSED01000080">
    <property type="protein sequence ID" value="RRR98930.1"/>
    <property type="molecule type" value="Genomic_DNA"/>
</dbReference>
<evidence type="ECO:0000256" key="1">
    <source>
        <dbReference type="SAM" id="Phobius"/>
    </source>
</evidence>
<organism evidence="2 3">
    <name type="scientific">Aquabacterium soli</name>
    <dbReference type="NCBI Taxonomy" id="2493092"/>
    <lineage>
        <taxon>Bacteria</taxon>
        <taxon>Pseudomonadati</taxon>
        <taxon>Pseudomonadota</taxon>
        <taxon>Betaproteobacteria</taxon>
        <taxon>Burkholderiales</taxon>
        <taxon>Aquabacterium</taxon>
    </lineage>
</organism>
<evidence type="ECO:0000313" key="2">
    <source>
        <dbReference type="EMBL" id="RRR98930.1"/>
    </source>
</evidence>
<keyword evidence="3" id="KW-1185">Reference proteome</keyword>
<name>A0A3R8YJ07_9BURK</name>
<keyword evidence="1" id="KW-0812">Transmembrane</keyword>
<reference evidence="2 3" key="1">
    <citation type="submission" date="2018-12" db="EMBL/GenBank/DDBJ databases">
        <title>The whole draft genome of Aquabacterium sp. SJQ9.</title>
        <authorList>
            <person name="Sun L."/>
            <person name="Gao X."/>
            <person name="Chen W."/>
            <person name="Huang K."/>
        </authorList>
    </citation>
    <scope>NUCLEOTIDE SEQUENCE [LARGE SCALE GENOMIC DNA]</scope>
    <source>
        <strain evidence="2 3">SJQ9</strain>
    </source>
</reference>
<protein>
    <submittedName>
        <fullName evidence="2">Uncharacterized protein</fullName>
    </submittedName>
</protein>
<dbReference type="Proteomes" id="UP000269265">
    <property type="component" value="Unassembled WGS sequence"/>
</dbReference>